<evidence type="ECO:0000313" key="3">
    <source>
        <dbReference type="EMBL" id="CAL1126228.1"/>
    </source>
</evidence>
<dbReference type="EMBL" id="CAMXCT020000038">
    <property type="protein sequence ID" value="CAL1126228.1"/>
    <property type="molecule type" value="Genomic_DNA"/>
</dbReference>
<evidence type="ECO:0000313" key="2">
    <source>
        <dbReference type="EMBL" id="CAI3972853.1"/>
    </source>
</evidence>
<feature type="domain" description="PDZ" evidence="1">
    <location>
        <begin position="36"/>
        <end position="104"/>
    </location>
</feature>
<dbReference type="SMART" id="SM00228">
    <property type="entry name" value="PDZ"/>
    <property type="match status" value="2"/>
</dbReference>
<accession>A0A9P1BG42</accession>
<dbReference type="InterPro" id="IPR036034">
    <property type="entry name" value="PDZ_sf"/>
</dbReference>
<dbReference type="InterPro" id="IPR001478">
    <property type="entry name" value="PDZ"/>
</dbReference>
<gene>
    <name evidence="2" type="ORF">C1SCF055_LOCUS1396</name>
</gene>
<dbReference type="Pfam" id="PF00595">
    <property type="entry name" value="PDZ"/>
    <property type="match status" value="1"/>
</dbReference>
<dbReference type="OrthoDB" id="10326656at2759"/>
<reference evidence="3" key="2">
    <citation type="submission" date="2024-04" db="EMBL/GenBank/DDBJ databases">
        <authorList>
            <person name="Chen Y."/>
            <person name="Shah S."/>
            <person name="Dougan E. K."/>
            <person name="Thang M."/>
            <person name="Chan C."/>
        </authorList>
    </citation>
    <scope>NUCLEOTIDE SEQUENCE [LARGE SCALE GENOMIC DNA]</scope>
</reference>
<evidence type="ECO:0000313" key="4">
    <source>
        <dbReference type="EMBL" id="CAL4760165.1"/>
    </source>
</evidence>
<keyword evidence="5" id="KW-1185">Reference proteome</keyword>
<comment type="caution">
    <text evidence="2">The sequence shown here is derived from an EMBL/GenBank/DDBJ whole genome shotgun (WGS) entry which is preliminary data.</text>
</comment>
<evidence type="ECO:0000259" key="1">
    <source>
        <dbReference type="PROSITE" id="PS50106"/>
    </source>
</evidence>
<dbReference type="Gene3D" id="2.30.42.10">
    <property type="match status" value="2"/>
</dbReference>
<evidence type="ECO:0000313" key="5">
    <source>
        <dbReference type="Proteomes" id="UP001152797"/>
    </source>
</evidence>
<organism evidence="2">
    <name type="scientific">Cladocopium goreaui</name>
    <dbReference type="NCBI Taxonomy" id="2562237"/>
    <lineage>
        <taxon>Eukaryota</taxon>
        <taxon>Sar</taxon>
        <taxon>Alveolata</taxon>
        <taxon>Dinophyceae</taxon>
        <taxon>Suessiales</taxon>
        <taxon>Symbiodiniaceae</taxon>
        <taxon>Cladocopium</taxon>
    </lineage>
</organism>
<dbReference type="EMBL" id="CAMXCT030000038">
    <property type="protein sequence ID" value="CAL4760165.1"/>
    <property type="molecule type" value="Genomic_DNA"/>
</dbReference>
<dbReference type="SUPFAM" id="SSF50156">
    <property type="entry name" value="PDZ domain-like"/>
    <property type="match status" value="2"/>
</dbReference>
<feature type="domain" description="PDZ" evidence="1">
    <location>
        <begin position="136"/>
        <end position="204"/>
    </location>
</feature>
<dbReference type="CDD" id="cd00136">
    <property type="entry name" value="PDZ_canonical"/>
    <property type="match status" value="1"/>
</dbReference>
<dbReference type="EMBL" id="CAMXCT010000038">
    <property type="protein sequence ID" value="CAI3972853.1"/>
    <property type="molecule type" value="Genomic_DNA"/>
</dbReference>
<proteinExistence type="predicted"/>
<sequence length="256" mass="27005">MTPHIGSPGVFPRHGLALEPSSTSPAPEIMRFEVGPVAVEVTVSTRVIGLIPDNWPPNPVFVAAVVPGSLVEAQGVLPGDELRAVNGFAVKSLQEEQLAMELRKRPAFLTFQRGAVGFASGARPAATSPTPGPLKILDLTFGPQQGMLGLVPETWPPGPVILGDVVPGSASDLGGAEAGDVILLVNDLQAALLEAEELSQLLRQRPLKVRFLRGASAAATVKELLLQALAGPEELWHPRHPTPEMPEYLGTWVTDG</sequence>
<dbReference type="Proteomes" id="UP001152797">
    <property type="component" value="Unassembled WGS sequence"/>
</dbReference>
<dbReference type="AlphaFoldDB" id="A0A9P1BG42"/>
<protein>
    <submittedName>
        <fullName evidence="4">PDZ domain-containing protein</fullName>
    </submittedName>
</protein>
<reference evidence="2" key="1">
    <citation type="submission" date="2022-10" db="EMBL/GenBank/DDBJ databases">
        <authorList>
            <person name="Chen Y."/>
            <person name="Dougan E. K."/>
            <person name="Chan C."/>
            <person name="Rhodes N."/>
            <person name="Thang M."/>
        </authorList>
    </citation>
    <scope>NUCLEOTIDE SEQUENCE</scope>
</reference>
<name>A0A9P1BG42_9DINO</name>
<dbReference type="PROSITE" id="PS50106">
    <property type="entry name" value="PDZ"/>
    <property type="match status" value="2"/>
</dbReference>